<evidence type="ECO:0000313" key="1">
    <source>
        <dbReference type="EMBL" id="CAD7078932.1"/>
    </source>
</evidence>
<evidence type="ECO:0000313" key="2">
    <source>
        <dbReference type="Proteomes" id="UP000594454"/>
    </source>
</evidence>
<dbReference type="PANTHER" id="PTHR16797">
    <property type="entry name" value="FACTOR VIII-ASSOCIATED GENE 1"/>
    <property type="match status" value="1"/>
</dbReference>
<name>A0A7R8UDU3_HERIL</name>
<dbReference type="AlphaFoldDB" id="A0A7R8UDU3"/>
<dbReference type="EMBL" id="LR899009">
    <property type="protein sequence ID" value="CAD7078932.1"/>
    <property type="molecule type" value="Genomic_DNA"/>
</dbReference>
<proteinExistence type="predicted"/>
<organism evidence="1 2">
    <name type="scientific">Hermetia illucens</name>
    <name type="common">Black soldier fly</name>
    <dbReference type="NCBI Taxonomy" id="343691"/>
    <lineage>
        <taxon>Eukaryota</taxon>
        <taxon>Metazoa</taxon>
        <taxon>Ecdysozoa</taxon>
        <taxon>Arthropoda</taxon>
        <taxon>Hexapoda</taxon>
        <taxon>Insecta</taxon>
        <taxon>Pterygota</taxon>
        <taxon>Neoptera</taxon>
        <taxon>Endopterygota</taxon>
        <taxon>Diptera</taxon>
        <taxon>Brachycera</taxon>
        <taxon>Stratiomyomorpha</taxon>
        <taxon>Stratiomyidae</taxon>
        <taxon>Hermetiinae</taxon>
        <taxon>Hermetia</taxon>
    </lineage>
</organism>
<dbReference type="FunCoup" id="A0A7R8UDU3">
    <property type="interactions" value="133"/>
</dbReference>
<evidence type="ECO:0008006" key="3">
    <source>
        <dbReference type="Google" id="ProtNLM"/>
    </source>
</evidence>
<dbReference type="OMA" id="ELWQYAG"/>
<dbReference type="GO" id="GO:0005769">
    <property type="term" value="C:early endosome"/>
    <property type="evidence" value="ECO:0007669"/>
    <property type="project" value="TreeGrafter"/>
</dbReference>
<dbReference type="Proteomes" id="UP000594454">
    <property type="component" value="Chromosome 1"/>
</dbReference>
<dbReference type="InterPro" id="IPR039494">
    <property type="entry name" value="F8A"/>
</dbReference>
<keyword evidence="2" id="KW-1185">Reference proteome</keyword>
<dbReference type="GO" id="GO:0099518">
    <property type="term" value="P:vesicle cytoskeletal trafficking"/>
    <property type="evidence" value="ECO:0007669"/>
    <property type="project" value="TreeGrafter"/>
</dbReference>
<dbReference type="InterPro" id="IPR011990">
    <property type="entry name" value="TPR-like_helical_dom_sf"/>
</dbReference>
<dbReference type="PANTHER" id="PTHR16797:SF4">
    <property type="entry name" value="40-KDA HUNTINGTIN-ASSOCIATED PROTEIN"/>
    <property type="match status" value="1"/>
</dbReference>
<sequence>MMFSKDNFPNVLIQQYLSTSNKLKKFERVVFKRFAPNVEEVSSEFQRLGVTFHEAGIFQYAAMCFLGAAKCENSLGNKMAEIDFLLKAAREFAQANQEVEKLNLQSNQKEYIEGALKSYFQALSKLEDDSVLKAAVIREIRTINPNFEATSNFVSPCHRCYDLYKAANISIENKDYVSALEKLTDIFDNITERKKEDLYKDIMIQSEISRVLLLVVLNLPPSRQSPSHIKLLEKYSSVENVPDCTNSDKSAFRFKIPSSVETLLKDLVITWQERDTVEMNKTVLRLFECRSLKPEHYSILKELSYILDGTNTISKVR</sequence>
<dbReference type="OrthoDB" id="10249246at2759"/>
<accession>A0A7R8UDU3</accession>
<gene>
    <name evidence="1" type="ORF">HERILL_LOCUS2171</name>
</gene>
<protein>
    <recommendedName>
        <fullName evidence="3">Factor VIII intron 22 protein</fullName>
    </recommendedName>
</protein>
<reference evidence="1 2" key="1">
    <citation type="submission" date="2020-11" db="EMBL/GenBank/DDBJ databases">
        <authorList>
            <person name="Wallbank WR R."/>
            <person name="Pardo Diaz C."/>
            <person name="Kozak K."/>
            <person name="Martin S."/>
            <person name="Jiggins C."/>
            <person name="Moest M."/>
            <person name="Warren A I."/>
            <person name="Generalovic N T."/>
            <person name="Byers J.R.P. K."/>
            <person name="Montejo-Kovacevich G."/>
            <person name="Yen C E."/>
        </authorList>
    </citation>
    <scope>NUCLEOTIDE SEQUENCE [LARGE SCALE GENOMIC DNA]</scope>
</reference>
<dbReference type="SUPFAM" id="SSF48452">
    <property type="entry name" value="TPR-like"/>
    <property type="match status" value="1"/>
</dbReference>
<dbReference type="InParanoid" id="A0A7R8UDU3"/>